<sequence length="602" mass="65458">MEDVVFCTSSIKAPNPAAPLPGPELPTWLTQPWGARPQCGQAPFGHVDVCWRFAAPAKRRRSQQGPIFELGSAPAAGSRPCKPYDKAAAASQSSYGFRPFATLSATVAAKQREVRLHRTFAEIDTDNKGYLEEQDLEEFAKRNGLPVAYVPYFMRAVLRSSTAAGKDAMLQTPVQIGFSEFSTFVGSREASLKRAFDIFDVDRNGRLTRNELAAGLANIRIGCPTSRCIYRCNREAVRMLVDSLAPGERKAGIQFAEFRDLFLLLPQTDMLVEYWISAKCPGQLDIGGCVAIRDQPSKGSPWGHLLAGGAAGATSRTATAPLETLRLQAMSGAVSSGNMLVAAQQVVGRDGWRALYRGNLVNVMRSAPQKAIDFLAFDLFKKLLGGQHGTTAASTFLAAGLAGVCSNIMLYPLEVVRSRLTCDIVRRYRNMADAVSQIVRAEGGSALYRGLGPSCAAILPEAAITYGMFDLLKKAYGRVTHQPESSVGVVPALAFGVVSAFMGQLVAYPLETVSRRMQLHARHNPLLLFQEILRQEGPKGLYRGVGAASLRVIPMALVSFGTYEAVRQWLTRLEEKQLEERARHDLAACRSRVSNVTELPAG</sequence>
<keyword evidence="11" id="KW-1185">Reference proteome</keyword>
<protein>
    <recommendedName>
        <fullName evidence="9">EF-hand domain-containing protein</fullName>
    </recommendedName>
</protein>
<dbReference type="SMART" id="SM00054">
    <property type="entry name" value="EFh"/>
    <property type="match status" value="2"/>
</dbReference>
<keyword evidence="2" id="KW-0813">Transport</keyword>
<dbReference type="EMBL" id="JALJOR010000009">
    <property type="protein sequence ID" value="KAK9811389.1"/>
    <property type="molecule type" value="Genomic_DNA"/>
</dbReference>
<evidence type="ECO:0000256" key="6">
    <source>
        <dbReference type="ARBA" id="ARBA00022989"/>
    </source>
</evidence>
<comment type="subcellular location">
    <subcellularLocation>
        <location evidence="1">Mitochondrion inner membrane</location>
        <topology evidence="1">Multi-pass membrane protein</topology>
    </subcellularLocation>
</comment>
<comment type="caution">
    <text evidence="10">The sequence shown here is derived from an EMBL/GenBank/DDBJ whole genome shotgun (WGS) entry which is preliminary data.</text>
</comment>
<keyword evidence="5" id="KW-0106">Calcium</keyword>
<dbReference type="Pfam" id="PF13405">
    <property type="entry name" value="EF-hand_6"/>
    <property type="match status" value="1"/>
</dbReference>
<dbReference type="PROSITE" id="PS50920">
    <property type="entry name" value="SOLCAR"/>
    <property type="match status" value="3"/>
</dbReference>
<dbReference type="InterPro" id="IPR002067">
    <property type="entry name" value="MCP"/>
</dbReference>
<evidence type="ECO:0000256" key="4">
    <source>
        <dbReference type="ARBA" id="ARBA00022737"/>
    </source>
</evidence>
<dbReference type="AlphaFoldDB" id="A0AAW1PP53"/>
<name>A0AAW1PP53_9CHLO</name>
<dbReference type="SUPFAM" id="SSF103506">
    <property type="entry name" value="Mitochondrial carrier"/>
    <property type="match status" value="1"/>
</dbReference>
<feature type="repeat" description="Solcar" evidence="8">
    <location>
        <begin position="299"/>
        <end position="383"/>
    </location>
</feature>
<feature type="repeat" description="Solcar" evidence="8">
    <location>
        <begin position="487"/>
        <end position="569"/>
    </location>
</feature>
<evidence type="ECO:0000256" key="3">
    <source>
        <dbReference type="ARBA" id="ARBA00022692"/>
    </source>
</evidence>
<accession>A0AAW1PP53</accession>
<feature type="domain" description="EF-hand" evidence="9">
    <location>
        <begin position="187"/>
        <end position="222"/>
    </location>
</feature>
<evidence type="ECO:0000313" key="11">
    <source>
        <dbReference type="Proteomes" id="UP001489004"/>
    </source>
</evidence>
<reference evidence="10 11" key="1">
    <citation type="journal article" date="2024" name="Nat. Commun.">
        <title>Phylogenomics reveals the evolutionary origins of lichenization in chlorophyte algae.</title>
        <authorList>
            <person name="Puginier C."/>
            <person name="Libourel C."/>
            <person name="Otte J."/>
            <person name="Skaloud P."/>
            <person name="Haon M."/>
            <person name="Grisel S."/>
            <person name="Petersen M."/>
            <person name="Berrin J.G."/>
            <person name="Delaux P.M."/>
            <person name="Dal Grande F."/>
            <person name="Keller J."/>
        </authorList>
    </citation>
    <scope>NUCLEOTIDE SEQUENCE [LARGE SCALE GENOMIC DNA]</scope>
    <source>
        <strain evidence="10 11">SAG 2043</strain>
    </source>
</reference>
<dbReference type="InterPro" id="IPR023395">
    <property type="entry name" value="MCP_dom_sf"/>
</dbReference>
<dbReference type="InterPro" id="IPR018247">
    <property type="entry name" value="EF_Hand_1_Ca_BS"/>
</dbReference>
<dbReference type="Proteomes" id="UP001489004">
    <property type="component" value="Unassembled WGS sequence"/>
</dbReference>
<keyword evidence="3 8" id="KW-0812">Transmembrane</keyword>
<dbReference type="Gene3D" id="1.10.238.10">
    <property type="entry name" value="EF-hand"/>
    <property type="match status" value="1"/>
</dbReference>
<dbReference type="InterPro" id="IPR018108">
    <property type="entry name" value="MCP_transmembrane"/>
</dbReference>
<dbReference type="Pfam" id="PF00153">
    <property type="entry name" value="Mito_carr"/>
    <property type="match status" value="3"/>
</dbReference>
<dbReference type="PANTHER" id="PTHR24089">
    <property type="entry name" value="SOLUTE CARRIER FAMILY 25"/>
    <property type="match status" value="1"/>
</dbReference>
<keyword evidence="4" id="KW-0677">Repeat</keyword>
<evidence type="ECO:0000256" key="7">
    <source>
        <dbReference type="ARBA" id="ARBA00023136"/>
    </source>
</evidence>
<dbReference type="PROSITE" id="PS50222">
    <property type="entry name" value="EF_HAND_2"/>
    <property type="match status" value="2"/>
</dbReference>
<evidence type="ECO:0000313" key="10">
    <source>
        <dbReference type="EMBL" id="KAK9811389.1"/>
    </source>
</evidence>
<feature type="domain" description="EF-hand" evidence="9">
    <location>
        <begin position="111"/>
        <end position="146"/>
    </location>
</feature>
<evidence type="ECO:0000256" key="1">
    <source>
        <dbReference type="ARBA" id="ARBA00004448"/>
    </source>
</evidence>
<dbReference type="InterPro" id="IPR011992">
    <property type="entry name" value="EF-hand-dom_pair"/>
</dbReference>
<dbReference type="GO" id="GO:0055085">
    <property type="term" value="P:transmembrane transport"/>
    <property type="evidence" value="ECO:0007669"/>
    <property type="project" value="InterPro"/>
</dbReference>
<proteinExistence type="predicted"/>
<dbReference type="Gene3D" id="1.50.40.10">
    <property type="entry name" value="Mitochondrial carrier domain"/>
    <property type="match status" value="1"/>
</dbReference>
<feature type="repeat" description="Solcar" evidence="8">
    <location>
        <begin position="390"/>
        <end position="475"/>
    </location>
</feature>
<evidence type="ECO:0000256" key="2">
    <source>
        <dbReference type="ARBA" id="ARBA00022448"/>
    </source>
</evidence>
<dbReference type="GO" id="GO:0005743">
    <property type="term" value="C:mitochondrial inner membrane"/>
    <property type="evidence" value="ECO:0007669"/>
    <property type="project" value="UniProtKB-SubCell"/>
</dbReference>
<evidence type="ECO:0000259" key="9">
    <source>
        <dbReference type="PROSITE" id="PS50222"/>
    </source>
</evidence>
<dbReference type="GO" id="GO:0005509">
    <property type="term" value="F:calcium ion binding"/>
    <property type="evidence" value="ECO:0007669"/>
    <property type="project" value="InterPro"/>
</dbReference>
<dbReference type="SUPFAM" id="SSF47473">
    <property type="entry name" value="EF-hand"/>
    <property type="match status" value="1"/>
</dbReference>
<evidence type="ECO:0000256" key="8">
    <source>
        <dbReference type="PROSITE-ProRule" id="PRU00282"/>
    </source>
</evidence>
<dbReference type="PRINTS" id="PR00926">
    <property type="entry name" value="MITOCARRIER"/>
</dbReference>
<evidence type="ECO:0000256" key="5">
    <source>
        <dbReference type="ARBA" id="ARBA00022837"/>
    </source>
</evidence>
<dbReference type="InterPro" id="IPR002048">
    <property type="entry name" value="EF_hand_dom"/>
</dbReference>
<gene>
    <name evidence="10" type="ORF">WJX72_003076</name>
</gene>
<keyword evidence="6" id="KW-1133">Transmembrane helix</keyword>
<dbReference type="PROSITE" id="PS00018">
    <property type="entry name" value="EF_HAND_1"/>
    <property type="match status" value="1"/>
</dbReference>
<organism evidence="10 11">
    <name type="scientific">[Myrmecia] bisecta</name>
    <dbReference type="NCBI Taxonomy" id="41462"/>
    <lineage>
        <taxon>Eukaryota</taxon>
        <taxon>Viridiplantae</taxon>
        <taxon>Chlorophyta</taxon>
        <taxon>core chlorophytes</taxon>
        <taxon>Trebouxiophyceae</taxon>
        <taxon>Trebouxiales</taxon>
        <taxon>Trebouxiaceae</taxon>
        <taxon>Myrmecia</taxon>
    </lineage>
</organism>
<keyword evidence="7 8" id="KW-0472">Membrane</keyword>